<dbReference type="EMBL" id="LSRX01002105">
    <property type="protein sequence ID" value="OLP76205.1"/>
    <property type="molecule type" value="Genomic_DNA"/>
</dbReference>
<keyword evidence="2" id="KW-1133">Transmembrane helix</keyword>
<accession>A0A1Q9BZV2</accession>
<dbReference type="Proteomes" id="UP000186817">
    <property type="component" value="Unassembled WGS sequence"/>
</dbReference>
<dbReference type="InterPro" id="IPR052055">
    <property type="entry name" value="Hepadnavirus_pol/RT"/>
</dbReference>
<evidence type="ECO:0000256" key="2">
    <source>
        <dbReference type="SAM" id="Phobius"/>
    </source>
</evidence>
<keyword evidence="4" id="KW-1185">Reference proteome</keyword>
<protein>
    <submittedName>
        <fullName evidence="3">Uncharacterized protein</fullName>
    </submittedName>
</protein>
<dbReference type="InterPro" id="IPR043502">
    <property type="entry name" value="DNA/RNA_pol_sf"/>
</dbReference>
<proteinExistence type="predicted"/>
<evidence type="ECO:0000313" key="4">
    <source>
        <dbReference type="Proteomes" id="UP000186817"/>
    </source>
</evidence>
<feature type="region of interest" description="Disordered" evidence="1">
    <location>
        <begin position="625"/>
        <end position="645"/>
    </location>
</feature>
<comment type="caution">
    <text evidence="3">The sequence shown here is derived from an EMBL/GenBank/DDBJ whole genome shotgun (WGS) entry which is preliminary data.</text>
</comment>
<name>A0A1Q9BZV2_SYMMI</name>
<dbReference type="PANTHER" id="PTHR33050:SF7">
    <property type="entry name" value="RIBONUCLEASE H"/>
    <property type="match status" value="1"/>
</dbReference>
<feature type="transmembrane region" description="Helical" evidence="2">
    <location>
        <begin position="1387"/>
        <end position="1408"/>
    </location>
</feature>
<keyword evidence="2" id="KW-0812">Transmembrane</keyword>
<sequence length="1872" mass="205629">MAAPPRHDDPAFFQKRCEDMSLPSGLLDTLVDKGFNSMALLAFAVPDSDSLEHFIVSIVGRPLGADPSAPLLTADAAALRRLYHLCKTECAGVGPSAPSCISPVASVKKILSKEEVAELMQKFMKAYPSELVRSDVMPSCPFLLLVREHLEAGKFSWIPWRLRSSASDEEQFLERRRPRTDAKLLTRLLQEGQPEEECIASVPQSGPVEPIVRRFWDLLMYAIALNDGAHLLHLRKAAEKFISIALATPSDRNMRPPSLQEIVEADRALWLGVATIQADQGWSLTDALAEMIFARPDVYSALAPRLKPNTPPTPPAASGANKRKHPALPPPPPHKQARPAKAKAKATSKKDAAPKAARGSRLNPDFACALVGSDAPPDFAAPSESSAEVLASTLLEAVSAPSCSDILLLAEALLCEAPDLDDRFESGKSVSAGLFFRFKPGARKVCVSHPSSVRAINRLIRALAPNHFFSSFVIISGVHSPRHQDSMNARAPNIVIPLTSFSGGELRISCATESASGSARPPSLFVDLPVASGPVTFNARDCPHEVLPSQGLRVVLAAYTLQAAFNLDTYPELRSSLTALAFPLPPVDMFYSPEDLAPQVLRLTPDQQALLPASSSAAKVVDQSSSTLNATSSSPAGGERGSSLGPCRLPGPTPRLFLDLFAGARAPVSSALRDLGFDCFPAVDIIVDASCNILDDAFFNLLCRIADAGLVGAALAAPVCSKHSILRVRPGGPKPLRDFAFPTGRPDLNWEDTAQLQESALLHDRSRLLLSRVSASGGLILLENPASSLTFHDPLMMSWIESEEPPLSDSEVEPFLRDLFAAFQVPPADQADLLFIAPGQPLRLRLLKFLLSKLQDPEAALCDQLESGVSLGVGSALEPSLHWPTRDAEHIIPELHICEGAWQSAESQPDIVHSLLDEELRDEWISEYASLEAIQSEFPQVALGRLGLVLAEGRSARLVVDSSISGVTSSSAIPNCISNPRIEDVSACAPSYVPPDPWVGASIDVKKAHRRMKIASQERALLAFSFRGRYFISNCLNFGARASSWYWSRLAGSLVRLSHHIIFLKHMLWVYVDDFLAAFQKATAPLHLSLWVMLLLCIRLPISWSKCSIDDSIVWIGWRISFDTWSVELPEDKVHRIINQISALSKQTKVKVKDLESLVGRLLWLTGLWRLLRPLLQPLYAALRDIPCTLIAVSSQLWTQIIASCDDSGRLTRSLNHASFPEGARITRAGNTSLSSLTQMKKVPFIKRRLWVSVQDSEHPLRCLSQASVGALQSWYSILSATPCVFNIKHAPLLQLVAEADAFADQEQCGLGGYLLWPSGVCRWYSIHLLPSQVEELFPSFDGQLQHHICALELLAQYCLLWIASEMLPRARHHLTLPMRSDNSGMVFMHLWSIFLVIGMMWLTNLVASKVHRRQRWPAETNFCYLLPKLEQSTALGEFWARTLEESRPEQSGRDAEWTGSDTLGPAVPSAAGKSLLECRGALAAKALAFRAPRPLVKEAGFSRSKDLHDDLAQRNRLLFEQLCDLHFEISPVLGQITASRYSEVLRGKSVQILFTTFEELGGNIRQVETGLFLDTFFALSRCPEEGPLSNSLNVMKALRWYRKLLGLSPFPDLYSAAFSSLVQPASGEKRESMPLPLSFHAFLERKVLDSDTPREEALWAGSFLACIGGSLRFSDAQHISWSSLCTSHFTLRGICYRTKTTKRGAPFAFLGFGAYSSSREFGMNWLSAWILLLDSVWHGLRASFGCQVTPDCFFFTMGKQGFSPASYAQTLLCLRNFLQESGMQPEQAANYTLHSLKDSDGDSGLLRQSKAALQVIPIGNPTLSPFIAFATMSKTPFSADYIHKLLKTLPDSEKEKFLEMLAGQPVIDQQP</sequence>
<dbReference type="SUPFAM" id="SSF56672">
    <property type="entry name" value="DNA/RNA polymerases"/>
    <property type="match status" value="1"/>
</dbReference>
<feature type="non-terminal residue" evidence="3">
    <location>
        <position position="1872"/>
    </location>
</feature>
<evidence type="ECO:0000256" key="1">
    <source>
        <dbReference type="SAM" id="MobiDB-lite"/>
    </source>
</evidence>
<dbReference type="PANTHER" id="PTHR33050">
    <property type="entry name" value="REVERSE TRANSCRIPTASE DOMAIN-CONTAINING PROTEIN"/>
    <property type="match status" value="1"/>
</dbReference>
<keyword evidence="2" id="KW-0472">Membrane</keyword>
<organism evidence="3 4">
    <name type="scientific">Symbiodinium microadriaticum</name>
    <name type="common">Dinoflagellate</name>
    <name type="synonym">Zooxanthella microadriatica</name>
    <dbReference type="NCBI Taxonomy" id="2951"/>
    <lineage>
        <taxon>Eukaryota</taxon>
        <taxon>Sar</taxon>
        <taxon>Alveolata</taxon>
        <taxon>Dinophyceae</taxon>
        <taxon>Suessiales</taxon>
        <taxon>Symbiodiniaceae</taxon>
        <taxon>Symbiodinium</taxon>
    </lineage>
</organism>
<gene>
    <name evidence="3" type="ORF">AK812_SmicGene43891</name>
</gene>
<feature type="region of interest" description="Disordered" evidence="1">
    <location>
        <begin position="304"/>
        <end position="359"/>
    </location>
</feature>
<feature type="compositionally biased region" description="Low complexity" evidence="1">
    <location>
        <begin position="625"/>
        <end position="634"/>
    </location>
</feature>
<evidence type="ECO:0000313" key="3">
    <source>
        <dbReference type="EMBL" id="OLP76205.1"/>
    </source>
</evidence>
<reference evidence="3 4" key="1">
    <citation type="submission" date="2016-02" db="EMBL/GenBank/DDBJ databases">
        <title>Genome analysis of coral dinoflagellate symbionts highlights evolutionary adaptations to a symbiotic lifestyle.</title>
        <authorList>
            <person name="Aranda M."/>
            <person name="Li Y."/>
            <person name="Liew Y.J."/>
            <person name="Baumgarten S."/>
            <person name="Simakov O."/>
            <person name="Wilson M."/>
            <person name="Piel J."/>
            <person name="Ashoor H."/>
            <person name="Bougouffa S."/>
            <person name="Bajic V.B."/>
            <person name="Ryu T."/>
            <person name="Ravasi T."/>
            <person name="Bayer T."/>
            <person name="Micklem G."/>
            <person name="Kim H."/>
            <person name="Bhak J."/>
            <person name="Lajeunesse T.C."/>
            <person name="Voolstra C.R."/>
        </authorList>
    </citation>
    <scope>NUCLEOTIDE SEQUENCE [LARGE SCALE GENOMIC DNA]</scope>
    <source>
        <strain evidence="3 4">CCMP2467</strain>
    </source>
</reference>
<feature type="compositionally biased region" description="Basic residues" evidence="1">
    <location>
        <begin position="335"/>
        <end position="347"/>
    </location>
</feature>